<dbReference type="EMBL" id="JANVFU010000005">
    <property type="protein sequence ID" value="KAJ3745566.1"/>
    <property type="molecule type" value="Genomic_DNA"/>
</dbReference>
<name>A0A9W8P2V8_9AGAR</name>
<dbReference type="AlphaFoldDB" id="A0A9W8P2V8"/>
<dbReference type="Proteomes" id="UP001142393">
    <property type="component" value="Unassembled WGS sequence"/>
</dbReference>
<accession>A0A9W8P2V8</accession>
<proteinExistence type="predicted"/>
<evidence type="ECO:0000313" key="1">
    <source>
        <dbReference type="EMBL" id="KAJ3745566.1"/>
    </source>
</evidence>
<comment type="caution">
    <text evidence="1">The sequence shown here is derived from an EMBL/GenBank/DDBJ whole genome shotgun (WGS) entry which is preliminary data.</text>
</comment>
<sequence length="413" mass="46022">MPRLELSGVAIVKEWRDASMLRWSDEMIPLIFVRNRVWGKTELGESWRASSKMERTKKNWSGTTWKSRSILLELSVSEKRERSIKAFTSELQSPATSSQPVFVVLHALYHFLSSYASTMSYSAGVDLDWCLTCNQHLNVPNTSYCSPQCEQTSSKPLLNLSSNANEWTHSEDGENDAVIYHVVHDTSSPKGIAAWAANIPTGAPPNDLLPFPSHTSSQPKLLRPQCVRLAPPALSISESTSASIPLATPSSKDVTMLSSLANHIRSFVSSSSVGFPVNKLPLRTKSHLPNSIAHLRRRESSFCSDSFEEDDNDLSPSLSPFEETEDFWWVTDSDSSSAVSSVVPKKSEAQRIAPSERQKHRLDCEMFFQPKILPIPVELSSKMQVAGLQDEEIFEPRGRQVCQTSSHLTQKAD</sequence>
<evidence type="ECO:0000313" key="2">
    <source>
        <dbReference type="Proteomes" id="UP001142393"/>
    </source>
</evidence>
<protein>
    <submittedName>
        <fullName evidence="1">Uncharacterized protein</fullName>
    </submittedName>
</protein>
<keyword evidence="2" id="KW-1185">Reference proteome</keyword>
<organism evidence="1 2">
    <name type="scientific">Lentinula detonsa</name>
    <dbReference type="NCBI Taxonomy" id="2804962"/>
    <lineage>
        <taxon>Eukaryota</taxon>
        <taxon>Fungi</taxon>
        <taxon>Dikarya</taxon>
        <taxon>Basidiomycota</taxon>
        <taxon>Agaricomycotina</taxon>
        <taxon>Agaricomycetes</taxon>
        <taxon>Agaricomycetidae</taxon>
        <taxon>Agaricales</taxon>
        <taxon>Marasmiineae</taxon>
        <taxon>Omphalotaceae</taxon>
        <taxon>Lentinula</taxon>
    </lineage>
</organism>
<reference evidence="1 2" key="1">
    <citation type="journal article" date="2023" name="Proc. Natl. Acad. Sci. U.S.A.">
        <title>A global phylogenomic analysis of the shiitake genus Lentinula.</title>
        <authorList>
            <person name="Sierra-Patev S."/>
            <person name="Min B."/>
            <person name="Naranjo-Ortiz M."/>
            <person name="Looney B."/>
            <person name="Konkel Z."/>
            <person name="Slot J.C."/>
            <person name="Sakamoto Y."/>
            <person name="Steenwyk J.L."/>
            <person name="Rokas A."/>
            <person name="Carro J."/>
            <person name="Camarero S."/>
            <person name="Ferreira P."/>
            <person name="Molpeceres G."/>
            <person name="Ruiz-Duenas F.J."/>
            <person name="Serrano A."/>
            <person name="Henrissat B."/>
            <person name="Drula E."/>
            <person name="Hughes K.W."/>
            <person name="Mata J.L."/>
            <person name="Ishikawa N.K."/>
            <person name="Vargas-Isla R."/>
            <person name="Ushijima S."/>
            <person name="Smith C.A."/>
            <person name="Donoghue J."/>
            <person name="Ahrendt S."/>
            <person name="Andreopoulos W."/>
            <person name="He G."/>
            <person name="LaButti K."/>
            <person name="Lipzen A."/>
            <person name="Ng V."/>
            <person name="Riley R."/>
            <person name="Sandor L."/>
            <person name="Barry K."/>
            <person name="Martinez A.T."/>
            <person name="Xiao Y."/>
            <person name="Gibbons J.G."/>
            <person name="Terashima K."/>
            <person name="Grigoriev I.V."/>
            <person name="Hibbett D."/>
        </authorList>
    </citation>
    <scope>NUCLEOTIDE SEQUENCE [LARGE SCALE GENOMIC DNA]</scope>
    <source>
        <strain evidence="1 2">TFB7810</strain>
    </source>
</reference>
<gene>
    <name evidence="1" type="ORF">DFH05DRAFT_1556728</name>
</gene>